<dbReference type="Gene3D" id="3.40.50.300">
    <property type="entry name" value="P-loop containing nucleotide triphosphate hydrolases"/>
    <property type="match status" value="1"/>
</dbReference>
<comment type="similarity">
    <text evidence="2">Belongs to the galactose-3-O-sulfotransferase family.</text>
</comment>
<keyword evidence="9" id="KW-0325">Glycoprotein</keyword>
<dbReference type="Proteomes" id="UP001186944">
    <property type="component" value="Unassembled WGS sequence"/>
</dbReference>
<evidence type="ECO:0000313" key="11">
    <source>
        <dbReference type="Proteomes" id="UP001186944"/>
    </source>
</evidence>
<evidence type="ECO:0000256" key="2">
    <source>
        <dbReference type="ARBA" id="ARBA00008124"/>
    </source>
</evidence>
<name>A0AA89C7K9_PINIB</name>
<protein>
    <submittedName>
        <fullName evidence="10">Uncharacterized protein</fullName>
    </submittedName>
</protein>
<comment type="subcellular location">
    <subcellularLocation>
        <location evidence="1">Golgi apparatus membrane</location>
        <topology evidence="1">Single-pass type II membrane protein</topology>
    </subcellularLocation>
</comment>
<dbReference type="AlphaFoldDB" id="A0AA89C7K9"/>
<keyword evidence="6" id="KW-1133">Transmembrane helix</keyword>
<keyword evidence="8" id="KW-0472">Membrane</keyword>
<dbReference type="GO" id="GO:0009247">
    <property type="term" value="P:glycolipid biosynthetic process"/>
    <property type="evidence" value="ECO:0007669"/>
    <property type="project" value="InterPro"/>
</dbReference>
<gene>
    <name evidence="10" type="ORF">FSP39_024896</name>
</gene>
<evidence type="ECO:0000256" key="4">
    <source>
        <dbReference type="ARBA" id="ARBA00022692"/>
    </source>
</evidence>
<dbReference type="Pfam" id="PF06990">
    <property type="entry name" value="Gal-3-0_sulfotr"/>
    <property type="match status" value="1"/>
</dbReference>
<evidence type="ECO:0000256" key="9">
    <source>
        <dbReference type="ARBA" id="ARBA00023180"/>
    </source>
</evidence>
<comment type="caution">
    <text evidence="10">The sequence shown here is derived from an EMBL/GenBank/DDBJ whole genome shotgun (WGS) entry which is preliminary data.</text>
</comment>
<evidence type="ECO:0000256" key="1">
    <source>
        <dbReference type="ARBA" id="ARBA00004323"/>
    </source>
</evidence>
<dbReference type="InterPro" id="IPR027417">
    <property type="entry name" value="P-loop_NTPase"/>
</dbReference>
<keyword evidence="11" id="KW-1185">Reference proteome</keyword>
<keyword evidence="5" id="KW-0735">Signal-anchor</keyword>
<evidence type="ECO:0000256" key="8">
    <source>
        <dbReference type="ARBA" id="ARBA00023136"/>
    </source>
</evidence>
<evidence type="ECO:0000256" key="5">
    <source>
        <dbReference type="ARBA" id="ARBA00022968"/>
    </source>
</evidence>
<evidence type="ECO:0000256" key="7">
    <source>
        <dbReference type="ARBA" id="ARBA00023034"/>
    </source>
</evidence>
<sequence length="304" mass="36414">MGKFPRKWNPYSNVISTSETLNDQNVQPLPLNRSFDLVCFHVLYNRAAFEKYLPKDTTYIGIMRDPYGMFRSILSYFRPRQVLGYKGKDPITEFFEKGNYMGMGDIFLTANPLAYEYGAPIELQQNHNTTLLNAFIKQLEQEFRMIIISDFFEESMVLMRRLLNWGTKDVLYVDLNVSNKSNFKVVATSKHRDLVYKRASLDVVIYKHFYRRLWQQIREEGDDFFDELLEYRRLRRKVNIFCSEKEYQTDNVMVVEKTPWSEGFEVKYMDCKLMTMFEMHFTKMIREKQWGPQISEQVESEYHS</sequence>
<reference evidence="10" key="1">
    <citation type="submission" date="2019-08" db="EMBL/GenBank/DDBJ databases">
        <title>The improved chromosome-level genome for the pearl oyster Pinctada fucata martensii using PacBio sequencing and Hi-C.</title>
        <authorList>
            <person name="Zheng Z."/>
        </authorList>
    </citation>
    <scope>NUCLEOTIDE SEQUENCE</scope>
    <source>
        <strain evidence="10">ZZ-2019</strain>
        <tissue evidence="10">Adductor muscle</tissue>
    </source>
</reference>
<evidence type="ECO:0000256" key="6">
    <source>
        <dbReference type="ARBA" id="ARBA00022989"/>
    </source>
</evidence>
<dbReference type="EMBL" id="VSWD01000005">
    <property type="protein sequence ID" value="KAK3104159.1"/>
    <property type="molecule type" value="Genomic_DNA"/>
</dbReference>
<organism evidence="10 11">
    <name type="scientific">Pinctada imbricata</name>
    <name type="common">Atlantic pearl-oyster</name>
    <name type="synonym">Pinctada martensii</name>
    <dbReference type="NCBI Taxonomy" id="66713"/>
    <lineage>
        <taxon>Eukaryota</taxon>
        <taxon>Metazoa</taxon>
        <taxon>Spiralia</taxon>
        <taxon>Lophotrochozoa</taxon>
        <taxon>Mollusca</taxon>
        <taxon>Bivalvia</taxon>
        <taxon>Autobranchia</taxon>
        <taxon>Pteriomorphia</taxon>
        <taxon>Pterioida</taxon>
        <taxon>Pterioidea</taxon>
        <taxon>Pteriidae</taxon>
        <taxon>Pinctada</taxon>
    </lineage>
</organism>
<evidence type="ECO:0000256" key="3">
    <source>
        <dbReference type="ARBA" id="ARBA00022679"/>
    </source>
</evidence>
<dbReference type="PANTHER" id="PTHR14647">
    <property type="entry name" value="GALACTOSE-3-O-SULFOTRANSFERASE"/>
    <property type="match status" value="1"/>
</dbReference>
<accession>A0AA89C7K9</accession>
<keyword evidence="7" id="KW-0333">Golgi apparatus</keyword>
<dbReference type="PANTHER" id="PTHR14647:SF87">
    <property type="entry name" value="PUTATIVE-RELATED"/>
    <property type="match status" value="1"/>
</dbReference>
<keyword evidence="4" id="KW-0812">Transmembrane</keyword>
<dbReference type="GO" id="GO:0001733">
    <property type="term" value="F:galactosylceramide sulfotransferase activity"/>
    <property type="evidence" value="ECO:0007669"/>
    <property type="project" value="InterPro"/>
</dbReference>
<evidence type="ECO:0000313" key="10">
    <source>
        <dbReference type="EMBL" id="KAK3104159.1"/>
    </source>
</evidence>
<proteinExistence type="inferred from homology"/>
<keyword evidence="3" id="KW-0808">Transferase</keyword>
<dbReference type="InterPro" id="IPR009729">
    <property type="entry name" value="Gal-3-0_sulfotransfrase"/>
</dbReference>
<dbReference type="GO" id="GO:0000139">
    <property type="term" value="C:Golgi membrane"/>
    <property type="evidence" value="ECO:0007669"/>
    <property type="project" value="UniProtKB-SubCell"/>
</dbReference>